<feature type="region of interest" description="Disordered" evidence="1">
    <location>
        <begin position="383"/>
        <end position="404"/>
    </location>
</feature>
<gene>
    <name evidence="2" type="ORF">AMON00008_LOCUS61309</name>
</gene>
<evidence type="ECO:0000313" key="2">
    <source>
        <dbReference type="EMBL" id="CAE4663390.1"/>
    </source>
</evidence>
<feature type="region of interest" description="Disordered" evidence="1">
    <location>
        <begin position="43"/>
        <end position="151"/>
    </location>
</feature>
<dbReference type="EMBL" id="HBNR01085602">
    <property type="protein sequence ID" value="CAE4663390.1"/>
    <property type="molecule type" value="Transcribed_RNA"/>
</dbReference>
<reference evidence="2" key="1">
    <citation type="submission" date="2021-01" db="EMBL/GenBank/DDBJ databases">
        <authorList>
            <person name="Corre E."/>
            <person name="Pelletier E."/>
            <person name="Niang G."/>
            <person name="Scheremetjew M."/>
            <person name="Finn R."/>
            <person name="Kale V."/>
            <person name="Holt S."/>
            <person name="Cochrane G."/>
            <person name="Meng A."/>
            <person name="Brown T."/>
            <person name="Cohen L."/>
        </authorList>
    </citation>
    <scope>NUCLEOTIDE SEQUENCE</scope>
    <source>
        <strain evidence="2">CCMP3105</strain>
    </source>
</reference>
<protein>
    <submittedName>
        <fullName evidence="2">Uncharacterized protein</fullName>
    </submittedName>
</protein>
<feature type="compositionally biased region" description="Basic and acidic residues" evidence="1">
    <location>
        <begin position="81"/>
        <end position="123"/>
    </location>
</feature>
<dbReference type="AlphaFoldDB" id="A0A7S4WIJ5"/>
<organism evidence="2">
    <name type="scientific">Alexandrium monilatum</name>
    <dbReference type="NCBI Taxonomy" id="311494"/>
    <lineage>
        <taxon>Eukaryota</taxon>
        <taxon>Sar</taxon>
        <taxon>Alveolata</taxon>
        <taxon>Dinophyceae</taxon>
        <taxon>Gonyaulacales</taxon>
        <taxon>Pyrocystaceae</taxon>
        <taxon>Alexandrium</taxon>
    </lineage>
</organism>
<feature type="compositionally biased region" description="Basic and acidic residues" evidence="1">
    <location>
        <begin position="239"/>
        <end position="249"/>
    </location>
</feature>
<feature type="compositionally biased region" description="Basic residues" evidence="1">
    <location>
        <begin position="250"/>
        <end position="261"/>
    </location>
</feature>
<feature type="region of interest" description="Disordered" evidence="1">
    <location>
        <begin position="179"/>
        <end position="297"/>
    </location>
</feature>
<proteinExistence type="predicted"/>
<feature type="compositionally biased region" description="Low complexity" evidence="1">
    <location>
        <begin position="221"/>
        <end position="231"/>
    </location>
</feature>
<feature type="compositionally biased region" description="Acidic residues" evidence="1">
    <location>
        <begin position="211"/>
        <end position="220"/>
    </location>
</feature>
<name>A0A7S4WIJ5_9DINO</name>
<accession>A0A7S4WIJ5</accession>
<feature type="compositionally biased region" description="Basic and acidic residues" evidence="1">
    <location>
        <begin position="269"/>
        <end position="296"/>
    </location>
</feature>
<feature type="region of interest" description="Disordered" evidence="1">
    <location>
        <begin position="1"/>
        <end position="20"/>
    </location>
</feature>
<evidence type="ECO:0000256" key="1">
    <source>
        <dbReference type="SAM" id="MobiDB-lite"/>
    </source>
</evidence>
<sequence length="404" mass="45463">MASRRGDEQPRRTHVEDGLEIPDHLEGVTFDQKKRLARLAKMGLGPVAKPTPAEKTRRAIAPSTAVTDHNEDALAHQQQQLERRAALLERERRMKMELQRQEEEDQRQQQEEERRRQEREKAARARAGLKSLGPVQPREEVAMPKPTAAYPTPAPLPFLEPVKAPAAAKMEVKLFPSTVERVASSTTEVREEEEDQASGNRRFREVGDAADALEDDEDGGQEASSSAAAAAQRRLPPAKAERRHILDERRRKRAKKKRKRRDSSDSEDEKQASDDELHDEEARSKGPSDMVRKQARDGGISWNVMHVESVKGKVSNANKGFTDADLERRFGPRETLPAGGLMTEEEVLAIMKKDKKGKSDSDWAMRRAQKELAEWTSIKAQRMARTGEEKERLVVSGRAGSKLG</sequence>